<proteinExistence type="predicted"/>
<protein>
    <submittedName>
        <fullName evidence="1">Uncharacterized protein</fullName>
    </submittedName>
</protein>
<sequence>MSTESLTYKELAKRLNIKLTSARRTVMRKKWQRIKGNDGETRVLVPLVALDSHNDSHNDSRNDSQIRELQAKVDALNELLSSERQRADICEKRVVSAEADRDRWYAEANKPLFKRLFG</sequence>
<comment type="caution">
    <text evidence="1">The sequence shown here is derived from an EMBL/GenBank/DDBJ whole genome shotgun (WGS) entry which is preliminary data.</text>
</comment>
<organism evidence="1 2">
    <name type="scientific">Actinomadura fulvescens</name>
    <dbReference type="NCBI Taxonomy" id="46160"/>
    <lineage>
        <taxon>Bacteria</taxon>
        <taxon>Bacillati</taxon>
        <taxon>Actinomycetota</taxon>
        <taxon>Actinomycetes</taxon>
        <taxon>Streptosporangiales</taxon>
        <taxon>Thermomonosporaceae</taxon>
        <taxon>Actinomadura</taxon>
    </lineage>
</organism>
<evidence type="ECO:0000313" key="1">
    <source>
        <dbReference type="EMBL" id="GAA2640715.1"/>
    </source>
</evidence>
<gene>
    <name evidence="1" type="ORF">GCM10010411_96010</name>
</gene>
<name>A0ABN3R109_9ACTN</name>
<accession>A0ABN3R109</accession>
<keyword evidence="2" id="KW-1185">Reference proteome</keyword>
<evidence type="ECO:0000313" key="2">
    <source>
        <dbReference type="Proteomes" id="UP001501509"/>
    </source>
</evidence>
<reference evidence="1 2" key="1">
    <citation type="journal article" date="2019" name="Int. J. Syst. Evol. Microbiol.">
        <title>The Global Catalogue of Microorganisms (GCM) 10K type strain sequencing project: providing services to taxonomists for standard genome sequencing and annotation.</title>
        <authorList>
            <consortium name="The Broad Institute Genomics Platform"/>
            <consortium name="The Broad Institute Genome Sequencing Center for Infectious Disease"/>
            <person name="Wu L."/>
            <person name="Ma J."/>
        </authorList>
    </citation>
    <scope>NUCLEOTIDE SEQUENCE [LARGE SCALE GENOMIC DNA]</scope>
    <source>
        <strain evidence="1 2">JCM 6833</strain>
    </source>
</reference>
<dbReference type="Proteomes" id="UP001501509">
    <property type="component" value="Unassembled WGS sequence"/>
</dbReference>
<dbReference type="EMBL" id="BAAATD010000043">
    <property type="protein sequence ID" value="GAA2640715.1"/>
    <property type="molecule type" value="Genomic_DNA"/>
</dbReference>